<name>A0ACA9RJR4_9GLOM</name>
<dbReference type="Proteomes" id="UP000789920">
    <property type="component" value="Unassembled WGS sequence"/>
</dbReference>
<protein>
    <submittedName>
        <fullName evidence="1">28919_t:CDS:1</fullName>
    </submittedName>
</protein>
<comment type="caution">
    <text evidence="1">The sequence shown here is derived from an EMBL/GenBank/DDBJ whole genome shotgun (WGS) entry which is preliminary data.</text>
</comment>
<gene>
    <name evidence="1" type="ORF">RPERSI_LOCUS20182</name>
</gene>
<dbReference type="EMBL" id="CAJVQC010056537">
    <property type="protein sequence ID" value="CAG8796566.1"/>
    <property type="molecule type" value="Genomic_DNA"/>
</dbReference>
<keyword evidence="2" id="KW-1185">Reference proteome</keyword>
<feature type="non-terminal residue" evidence="1">
    <location>
        <position position="1"/>
    </location>
</feature>
<evidence type="ECO:0000313" key="2">
    <source>
        <dbReference type="Proteomes" id="UP000789920"/>
    </source>
</evidence>
<accession>A0ACA9RJR4</accession>
<evidence type="ECO:0000313" key="1">
    <source>
        <dbReference type="EMBL" id="CAG8796566.1"/>
    </source>
</evidence>
<sequence length="42" mass="4862">NPTLHKENTVRLCLLSRVYNIFESLGIQQIFRTTNTTLAKIN</sequence>
<proteinExistence type="predicted"/>
<reference evidence="1" key="1">
    <citation type="submission" date="2021-06" db="EMBL/GenBank/DDBJ databases">
        <authorList>
            <person name="Kallberg Y."/>
            <person name="Tangrot J."/>
            <person name="Rosling A."/>
        </authorList>
    </citation>
    <scope>NUCLEOTIDE SEQUENCE</scope>
    <source>
        <strain evidence="1">MA461A</strain>
    </source>
</reference>
<feature type="non-terminal residue" evidence="1">
    <location>
        <position position="42"/>
    </location>
</feature>
<organism evidence="1 2">
    <name type="scientific">Racocetra persica</name>
    <dbReference type="NCBI Taxonomy" id="160502"/>
    <lineage>
        <taxon>Eukaryota</taxon>
        <taxon>Fungi</taxon>
        <taxon>Fungi incertae sedis</taxon>
        <taxon>Mucoromycota</taxon>
        <taxon>Glomeromycotina</taxon>
        <taxon>Glomeromycetes</taxon>
        <taxon>Diversisporales</taxon>
        <taxon>Gigasporaceae</taxon>
        <taxon>Racocetra</taxon>
    </lineage>
</organism>